<evidence type="ECO:0000259" key="6">
    <source>
        <dbReference type="PROSITE" id="PS50863"/>
    </source>
</evidence>
<feature type="domain" description="TF-B3" evidence="6">
    <location>
        <begin position="274"/>
        <end position="373"/>
    </location>
</feature>
<dbReference type="Gene3D" id="2.40.330.10">
    <property type="entry name" value="DNA-binding pseudobarrel domain"/>
    <property type="match status" value="2"/>
</dbReference>
<dbReference type="PANTHER" id="PTHR31391:SF70">
    <property type="entry name" value="B3 DOMAIN-CONTAINING PROTEIN OS03G0622200"/>
    <property type="match status" value="1"/>
</dbReference>
<dbReference type="AlphaFoldDB" id="A0A811MKA9"/>
<reference evidence="7" key="1">
    <citation type="submission" date="2020-10" db="EMBL/GenBank/DDBJ databases">
        <authorList>
            <person name="Han B."/>
            <person name="Lu T."/>
            <person name="Zhao Q."/>
            <person name="Huang X."/>
            <person name="Zhao Y."/>
        </authorList>
    </citation>
    <scope>NUCLEOTIDE SEQUENCE</scope>
</reference>
<dbReference type="GO" id="GO:0005634">
    <property type="term" value="C:nucleus"/>
    <property type="evidence" value="ECO:0007669"/>
    <property type="project" value="UniProtKB-SubCell"/>
</dbReference>
<dbReference type="Pfam" id="PF02362">
    <property type="entry name" value="B3"/>
    <property type="match status" value="2"/>
</dbReference>
<dbReference type="InterPro" id="IPR044837">
    <property type="entry name" value="REM16-like"/>
</dbReference>
<comment type="subcellular location">
    <subcellularLocation>
        <location evidence="1">Nucleus</location>
    </subcellularLocation>
</comment>
<proteinExistence type="predicted"/>
<protein>
    <recommendedName>
        <fullName evidence="6">TF-B3 domain-containing protein</fullName>
    </recommendedName>
</protein>
<dbReference type="InterPro" id="IPR015300">
    <property type="entry name" value="DNA-bd_pseudobarrel_sf"/>
</dbReference>
<keyword evidence="4" id="KW-0804">Transcription</keyword>
<evidence type="ECO:0000256" key="3">
    <source>
        <dbReference type="ARBA" id="ARBA00023125"/>
    </source>
</evidence>
<organism evidence="7 8">
    <name type="scientific">Miscanthus lutarioriparius</name>
    <dbReference type="NCBI Taxonomy" id="422564"/>
    <lineage>
        <taxon>Eukaryota</taxon>
        <taxon>Viridiplantae</taxon>
        <taxon>Streptophyta</taxon>
        <taxon>Embryophyta</taxon>
        <taxon>Tracheophyta</taxon>
        <taxon>Spermatophyta</taxon>
        <taxon>Magnoliopsida</taxon>
        <taxon>Liliopsida</taxon>
        <taxon>Poales</taxon>
        <taxon>Poaceae</taxon>
        <taxon>PACMAD clade</taxon>
        <taxon>Panicoideae</taxon>
        <taxon>Andropogonodae</taxon>
        <taxon>Andropogoneae</taxon>
        <taxon>Saccharinae</taxon>
        <taxon>Miscanthus</taxon>
    </lineage>
</organism>
<dbReference type="InterPro" id="IPR003340">
    <property type="entry name" value="B3_DNA-bd"/>
</dbReference>
<keyword evidence="8" id="KW-1185">Reference proteome</keyword>
<dbReference type="SMART" id="SM01019">
    <property type="entry name" value="B3"/>
    <property type="match status" value="2"/>
</dbReference>
<dbReference type="EMBL" id="CAJGYO010000001">
    <property type="protein sequence ID" value="CAD6205856.1"/>
    <property type="molecule type" value="Genomic_DNA"/>
</dbReference>
<evidence type="ECO:0000256" key="2">
    <source>
        <dbReference type="ARBA" id="ARBA00023015"/>
    </source>
</evidence>
<accession>A0A811MKA9</accession>
<dbReference type="SUPFAM" id="SSF101936">
    <property type="entry name" value="DNA-binding pseudobarrel domain"/>
    <property type="match status" value="2"/>
</dbReference>
<name>A0A811MKA9_9POAL</name>
<gene>
    <name evidence="7" type="ORF">NCGR_LOCUS3624</name>
</gene>
<evidence type="ECO:0000256" key="4">
    <source>
        <dbReference type="ARBA" id="ARBA00023163"/>
    </source>
</evidence>
<comment type="caution">
    <text evidence="7">The sequence shown here is derived from an EMBL/GenBank/DDBJ whole genome shotgun (WGS) entry which is preliminary data.</text>
</comment>
<evidence type="ECO:0000256" key="1">
    <source>
        <dbReference type="ARBA" id="ARBA00004123"/>
    </source>
</evidence>
<dbReference type="PANTHER" id="PTHR31391">
    <property type="entry name" value="B3 DOMAIN-CONTAINING PROTEIN OS11G0197600-RELATED"/>
    <property type="match status" value="1"/>
</dbReference>
<dbReference type="OrthoDB" id="596845at2759"/>
<keyword evidence="3" id="KW-0238">DNA-binding</keyword>
<feature type="domain" description="TF-B3" evidence="6">
    <location>
        <begin position="27"/>
        <end position="120"/>
    </location>
</feature>
<dbReference type="PROSITE" id="PS50863">
    <property type="entry name" value="B3"/>
    <property type="match status" value="2"/>
</dbReference>
<dbReference type="GO" id="GO:0003677">
    <property type="term" value="F:DNA binding"/>
    <property type="evidence" value="ECO:0007669"/>
    <property type="project" value="UniProtKB-KW"/>
</dbReference>
<dbReference type="CDD" id="cd10017">
    <property type="entry name" value="B3_DNA"/>
    <property type="match status" value="2"/>
</dbReference>
<keyword evidence="5" id="KW-0539">Nucleus</keyword>
<evidence type="ECO:0000256" key="5">
    <source>
        <dbReference type="ARBA" id="ARBA00023242"/>
    </source>
</evidence>
<dbReference type="Proteomes" id="UP000604825">
    <property type="component" value="Unassembled WGS sequence"/>
</dbReference>
<evidence type="ECO:0000313" key="7">
    <source>
        <dbReference type="EMBL" id="CAD6205856.1"/>
    </source>
</evidence>
<keyword evidence="2" id="KW-0805">Transcription regulation</keyword>
<evidence type="ECO:0000313" key="8">
    <source>
        <dbReference type="Proteomes" id="UP000604825"/>
    </source>
</evidence>
<sequence length="409" mass="45933">MKNLDKNCRICVEWQEHYYWNHMADDKKHFFKPMVGDFTETMSIPARFANNFNGHISEVISLKSPSGKTWNIGVGSDTDGVVLQSGWKEFVSAHSIDEGDCMLFKYTGVSSFDVLVFDSSGCEKTWPHFTHNGSHSYERIESSAGLEGPRLGCRRFKGGQDCTCTPQSLPSDADDGDGEDEDTHLELALHKSTSRSIPKRCKRKLYRDIEQVHGEVKDDAELHHDGGESERTAKTGYYFCKNGPVSKYHLTEQEREEISSIRLPVEPRNPVFVQVMHPTHLRSIKAGVVGISSEFADKYLGTTSRDVILERAGSKGKWHVRFNRNRFSRGLTGRGWSEFVAYNGLLCHDVCLFELMMNGKRPPTVTVHVLRKFGYCVGLLLSSSAPLTLTSGGVFDLDRNLSHSAQLVS</sequence>